<dbReference type="GeneID" id="81433933"/>
<keyword evidence="3 7" id="KW-0812">Transmembrane</keyword>
<evidence type="ECO:0000256" key="7">
    <source>
        <dbReference type="SAM" id="Phobius"/>
    </source>
</evidence>
<feature type="transmembrane region" description="Helical" evidence="7">
    <location>
        <begin position="180"/>
        <end position="201"/>
    </location>
</feature>
<keyword evidence="5 7" id="KW-0472">Membrane</keyword>
<dbReference type="Gene3D" id="1.20.1740.10">
    <property type="entry name" value="Amino acid/polyamine transporter I"/>
    <property type="match status" value="1"/>
</dbReference>
<comment type="subcellular location">
    <subcellularLocation>
        <location evidence="1">Membrane</location>
        <topology evidence="1">Multi-pass membrane protein</topology>
    </subcellularLocation>
</comment>
<keyword evidence="4 7" id="KW-1133">Transmembrane helix</keyword>
<feature type="transmembrane region" description="Helical" evidence="7">
    <location>
        <begin position="263"/>
        <end position="285"/>
    </location>
</feature>
<feature type="transmembrane region" description="Helical" evidence="7">
    <location>
        <begin position="68"/>
        <end position="92"/>
    </location>
</feature>
<organism evidence="9 10">
    <name type="scientific">Penicillium cataractarum</name>
    <dbReference type="NCBI Taxonomy" id="2100454"/>
    <lineage>
        <taxon>Eukaryota</taxon>
        <taxon>Fungi</taxon>
        <taxon>Dikarya</taxon>
        <taxon>Ascomycota</taxon>
        <taxon>Pezizomycotina</taxon>
        <taxon>Eurotiomycetes</taxon>
        <taxon>Eurotiomycetidae</taxon>
        <taxon>Eurotiales</taxon>
        <taxon>Aspergillaceae</taxon>
        <taxon>Penicillium</taxon>
    </lineage>
</organism>
<feature type="transmembrane region" description="Helical" evidence="7">
    <location>
        <begin position="230"/>
        <end position="251"/>
    </location>
</feature>
<reference evidence="9" key="2">
    <citation type="journal article" date="2023" name="IMA Fungus">
        <title>Comparative genomic study of the Penicillium genus elucidates a diverse pangenome and 15 lateral gene transfer events.</title>
        <authorList>
            <person name="Petersen C."/>
            <person name="Sorensen T."/>
            <person name="Nielsen M.R."/>
            <person name="Sondergaard T.E."/>
            <person name="Sorensen J.L."/>
            <person name="Fitzpatrick D.A."/>
            <person name="Frisvad J.C."/>
            <person name="Nielsen K.L."/>
        </authorList>
    </citation>
    <scope>NUCLEOTIDE SEQUENCE</scope>
    <source>
        <strain evidence="9">IBT 29864</strain>
    </source>
</reference>
<dbReference type="GO" id="GO:0016020">
    <property type="term" value="C:membrane"/>
    <property type="evidence" value="ECO:0007669"/>
    <property type="project" value="UniProtKB-SubCell"/>
</dbReference>
<dbReference type="PANTHER" id="PTHR22950:SF683">
    <property type="entry name" value="AMINO ACID TRANSPORTER (EUROFUNG)"/>
    <property type="match status" value="1"/>
</dbReference>
<reference evidence="9" key="1">
    <citation type="submission" date="2022-11" db="EMBL/GenBank/DDBJ databases">
        <authorList>
            <person name="Petersen C."/>
        </authorList>
    </citation>
    <scope>NUCLEOTIDE SEQUENCE</scope>
    <source>
        <strain evidence="9">IBT 29864</strain>
    </source>
</reference>
<dbReference type="OrthoDB" id="40134at2759"/>
<feature type="region of interest" description="Disordered" evidence="6">
    <location>
        <begin position="1"/>
        <end position="20"/>
    </location>
</feature>
<comment type="similarity">
    <text evidence="2">Belongs to the amino acid/polyamine transporter 2 family.</text>
</comment>
<evidence type="ECO:0000256" key="6">
    <source>
        <dbReference type="SAM" id="MobiDB-lite"/>
    </source>
</evidence>
<evidence type="ECO:0000256" key="4">
    <source>
        <dbReference type="ARBA" id="ARBA00022989"/>
    </source>
</evidence>
<feature type="transmembrane region" description="Helical" evidence="7">
    <location>
        <begin position="345"/>
        <end position="366"/>
    </location>
</feature>
<dbReference type="Proteomes" id="UP001147782">
    <property type="component" value="Unassembled WGS sequence"/>
</dbReference>
<keyword evidence="10" id="KW-1185">Reference proteome</keyword>
<evidence type="ECO:0000313" key="9">
    <source>
        <dbReference type="EMBL" id="KAJ5390757.1"/>
    </source>
</evidence>
<evidence type="ECO:0000256" key="3">
    <source>
        <dbReference type="ARBA" id="ARBA00022692"/>
    </source>
</evidence>
<dbReference type="GO" id="GO:0015179">
    <property type="term" value="F:L-amino acid transmembrane transporter activity"/>
    <property type="evidence" value="ECO:0007669"/>
    <property type="project" value="TreeGrafter"/>
</dbReference>
<feature type="transmembrane region" description="Helical" evidence="7">
    <location>
        <begin position="120"/>
        <end position="142"/>
    </location>
</feature>
<dbReference type="FunFam" id="1.20.1740.10:FF:000039">
    <property type="entry name" value="Neutral amino acid transporter (Eurofung)"/>
    <property type="match status" value="1"/>
</dbReference>
<evidence type="ECO:0000259" key="8">
    <source>
        <dbReference type="Pfam" id="PF01490"/>
    </source>
</evidence>
<accession>A0A9X0B7F2</accession>
<evidence type="ECO:0000313" key="10">
    <source>
        <dbReference type="Proteomes" id="UP001147782"/>
    </source>
</evidence>
<proteinExistence type="inferred from homology"/>
<evidence type="ECO:0000256" key="1">
    <source>
        <dbReference type="ARBA" id="ARBA00004141"/>
    </source>
</evidence>
<feature type="transmembrane region" description="Helical" evidence="7">
    <location>
        <begin position="378"/>
        <end position="398"/>
    </location>
</feature>
<feature type="domain" description="Amino acid transporter transmembrane" evidence="8">
    <location>
        <begin position="45"/>
        <end position="437"/>
    </location>
</feature>
<gene>
    <name evidence="9" type="ORF">N7496_001825</name>
</gene>
<comment type="caution">
    <text evidence="9">The sequence shown here is derived from an EMBL/GenBank/DDBJ whole genome shotgun (WGS) entry which is preliminary data.</text>
</comment>
<dbReference type="EMBL" id="JAPZBS010000001">
    <property type="protein sequence ID" value="KAJ5390757.1"/>
    <property type="molecule type" value="Genomic_DNA"/>
</dbReference>
<dbReference type="PANTHER" id="PTHR22950">
    <property type="entry name" value="AMINO ACID TRANSPORTER"/>
    <property type="match status" value="1"/>
</dbReference>
<feature type="transmembrane region" description="Helical" evidence="7">
    <location>
        <begin position="148"/>
        <end position="168"/>
    </location>
</feature>
<name>A0A9X0B7F2_9EURO</name>
<feature type="transmembrane region" description="Helical" evidence="7">
    <location>
        <begin position="41"/>
        <end position="62"/>
    </location>
</feature>
<feature type="transmembrane region" description="Helical" evidence="7">
    <location>
        <begin position="410"/>
        <end position="434"/>
    </location>
</feature>
<dbReference type="AlphaFoldDB" id="A0A9X0B7F2"/>
<dbReference type="Pfam" id="PF01490">
    <property type="entry name" value="Aa_trans"/>
    <property type="match status" value="1"/>
</dbReference>
<protein>
    <recommendedName>
        <fullName evidence="8">Amino acid transporter transmembrane domain-containing protein</fullName>
    </recommendedName>
</protein>
<evidence type="ECO:0000256" key="5">
    <source>
        <dbReference type="ARBA" id="ARBA00023136"/>
    </source>
</evidence>
<sequence length="462" mass="49197">MTVSELPPTKDEIDPKNSPNELTHDVVFGEITEDGPNYRNVGFVGTIILMMKTQIGLGVLSIPTALDTLGIVPGVICLCVIACICTWSNYIIGTFKLNHREVYGIDDAGALMFGPTGRGVLSVAFCLYWVFVSGSGILGVSIGFNAVSSHGACTAVFSAVAAILGFTLSSVRTLGRITWLAWVGLPCILTAVMIVTVAVGIQDRPAAAPKADEPWVSDYKIIGHPSFTEAITAVCSLVFAFSGTPGFFAIVSEMRDPRKYTPALLVCQAGVTAIYIVIGCVVYYYCGSYVSSPALGSAGGDVKKICYGFALPGLIVTTTICSHIPAKYIFVHILRGSRHLNSNSVTHWVTWLSCTSGIAIVAYLIASSVPVFDSLVSLIGALLGTLMCFQPMGCMWLYDNWAKGRKSSRYWIPMVCWSVFVVLIGCFITVAGTYGSIVGIIDSYRESGGSAAFSCADNSNST</sequence>
<feature type="transmembrane region" description="Helical" evidence="7">
    <location>
        <begin position="305"/>
        <end position="324"/>
    </location>
</feature>
<dbReference type="InterPro" id="IPR013057">
    <property type="entry name" value="AA_transpt_TM"/>
</dbReference>
<evidence type="ECO:0000256" key="2">
    <source>
        <dbReference type="ARBA" id="ARBA00008066"/>
    </source>
</evidence>
<dbReference type="RefSeq" id="XP_056561485.1">
    <property type="nucleotide sequence ID" value="XM_056694756.1"/>
</dbReference>